<feature type="compositionally biased region" description="Basic and acidic residues" evidence="1">
    <location>
        <begin position="85"/>
        <end position="101"/>
    </location>
</feature>
<sequence length="330" mass="37281">MTDPSHSEDSCWHPYPNYRTDHSNGTVTYHFNPTAKHSLVRKHVVSRIQTAKLQSHKPPSTSPLSLKTLHISSIHSGGLPSPPVDNDHDHTHNFPNHEDSHLVVSPTPTPTEETSKDNRFASELVAHALQRLSDNQACSKDVDPHNVTSGEQEDESDIDLPNAQDLRQKIADLTAEKHRLFQLMKSKMQQDIEHDDDDTACQRGLTPVSEVTVCSNPSENEKENTERPNQRSPQPAAASSSKPTSTSSTSTERPSMYRSRPLSDRGYYHHQFHAPPSHHHLPPRSMYGAPSYRGRRDGYFPRPPSMRPSPYGPPSPYRRRSPVLDRRPRY</sequence>
<dbReference type="RefSeq" id="XP_051443747.1">
    <property type="nucleotide sequence ID" value="XM_051589727.1"/>
</dbReference>
<organism evidence="2 3">
    <name type="scientific">Umbelopsis ramanniana AG</name>
    <dbReference type="NCBI Taxonomy" id="1314678"/>
    <lineage>
        <taxon>Eukaryota</taxon>
        <taxon>Fungi</taxon>
        <taxon>Fungi incertae sedis</taxon>
        <taxon>Mucoromycota</taxon>
        <taxon>Mucoromycotina</taxon>
        <taxon>Umbelopsidomycetes</taxon>
        <taxon>Umbelopsidales</taxon>
        <taxon>Umbelopsidaceae</taxon>
        <taxon>Umbelopsis</taxon>
    </lineage>
</organism>
<feature type="region of interest" description="Disordered" evidence="1">
    <location>
        <begin position="210"/>
        <end position="330"/>
    </location>
</feature>
<reference evidence="2" key="2">
    <citation type="journal article" date="2022" name="Proc. Natl. Acad. Sci. U.S.A.">
        <title>Diploid-dominant life cycles characterize the early evolution of Fungi.</title>
        <authorList>
            <person name="Amses K.R."/>
            <person name="Simmons D.R."/>
            <person name="Longcore J.E."/>
            <person name="Mondo S.J."/>
            <person name="Seto K."/>
            <person name="Jeronimo G.H."/>
            <person name="Bonds A.E."/>
            <person name="Quandt C.A."/>
            <person name="Davis W.J."/>
            <person name="Chang Y."/>
            <person name="Federici B.A."/>
            <person name="Kuo A."/>
            <person name="LaButti K."/>
            <person name="Pangilinan J."/>
            <person name="Andreopoulos W."/>
            <person name="Tritt A."/>
            <person name="Riley R."/>
            <person name="Hundley H."/>
            <person name="Johnson J."/>
            <person name="Lipzen A."/>
            <person name="Barry K."/>
            <person name="Lang B.F."/>
            <person name="Cuomo C.A."/>
            <person name="Buchler N.E."/>
            <person name="Grigoriev I.V."/>
            <person name="Spatafora J.W."/>
            <person name="Stajich J.E."/>
            <person name="James T.Y."/>
        </authorList>
    </citation>
    <scope>NUCLEOTIDE SEQUENCE</scope>
    <source>
        <strain evidence="2">AG</strain>
    </source>
</reference>
<protein>
    <submittedName>
        <fullName evidence="2">Uncharacterized protein</fullName>
    </submittedName>
</protein>
<keyword evidence="3" id="KW-1185">Reference proteome</keyword>
<evidence type="ECO:0000313" key="2">
    <source>
        <dbReference type="EMBL" id="KAI8578743.1"/>
    </source>
</evidence>
<proteinExistence type="predicted"/>
<dbReference type="EMBL" id="MU620926">
    <property type="protein sequence ID" value="KAI8578743.1"/>
    <property type="molecule type" value="Genomic_DNA"/>
</dbReference>
<feature type="region of interest" description="Disordered" evidence="1">
    <location>
        <begin position="135"/>
        <end position="161"/>
    </location>
</feature>
<name>A0AAD5E7A0_UMBRA</name>
<gene>
    <name evidence="2" type="ORF">K450DRAFT_245291</name>
</gene>
<dbReference type="Proteomes" id="UP001206595">
    <property type="component" value="Unassembled WGS sequence"/>
</dbReference>
<dbReference type="GeneID" id="75915072"/>
<dbReference type="AlphaFoldDB" id="A0AAD5E7A0"/>
<feature type="compositionally biased region" description="Low complexity" evidence="1">
    <location>
        <begin position="232"/>
        <end position="254"/>
    </location>
</feature>
<feature type="compositionally biased region" description="Pro residues" evidence="1">
    <location>
        <begin position="301"/>
        <end position="316"/>
    </location>
</feature>
<reference evidence="2" key="1">
    <citation type="submission" date="2021-06" db="EMBL/GenBank/DDBJ databases">
        <authorList>
            <consortium name="DOE Joint Genome Institute"/>
            <person name="Mondo S.J."/>
            <person name="Amses K.R."/>
            <person name="Simmons D.R."/>
            <person name="Longcore J.E."/>
            <person name="Seto K."/>
            <person name="Alves G.H."/>
            <person name="Bonds A.E."/>
            <person name="Quandt C.A."/>
            <person name="Davis W.J."/>
            <person name="Chang Y."/>
            <person name="Letcher P.M."/>
            <person name="Powell M.J."/>
            <person name="Kuo A."/>
            <person name="Labutti K."/>
            <person name="Pangilinan J."/>
            <person name="Andreopoulos W."/>
            <person name="Tritt A."/>
            <person name="Riley R."/>
            <person name="Hundley H."/>
            <person name="Johnson J."/>
            <person name="Lipzen A."/>
            <person name="Barry K."/>
            <person name="Berbee M.L."/>
            <person name="Buchler N.E."/>
            <person name="Grigoriev I.V."/>
            <person name="Spatafora J.W."/>
            <person name="Stajich J.E."/>
            <person name="James T.Y."/>
        </authorList>
    </citation>
    <scope>NUCLEOTIDE SEQUENCE</scope>
    <source>
        <strain evidence="2">AG</strain>
    </source>
</reference>
<evidence type="ECO:0000313" key="3">
    <source>
        <dbReference type="Proteomes" id="UP001206595"/>
    </source>
</evidence>
<feature type="region of interest" description="Disordered" evidence="1">
    <location>
        <begin position="73"/>
        <end position="116"/>
    </location>
</feature>
<comment type="caution">
    <text evidence="2">The sequence shown here is derived from an EMBL/GenBank/DDBJ whole genome shotgun (WGS) entry which is preliminary data.</text>
</comment>
<feature type="compositionally biased region" description="Basic and acidic residues" evidence="1">
    <location>
        <begin position="219"/>
        <end position="229"/>
    </location>
</feature>
<accession>A0AAD5E7A0</accession>
<evidence type="ECO:0000256" key="1">
    <source>
        <dbReference type="SAM" id="MobiDB-lite"/>
    </source>
</evidence>
<feature type="compositionally biased region" description="Basic residues" evidence="1">
    <location>
        <begin position="268"/>
        <end position="282"/>
    </location>
</feature>